<keyword evidence="1" id="KW-0732">Signal</keyword>
<dbReference type="Pfam" id="PF13529">
    <property type="entry name" value="Peptidase_C39_2"/>
    <property type="match status" value="1"/>
</dbReference>
<dbReference type="GeneID" id="83057860"/>
<dbReference type="Gene3D" id="3.90.70.10">
    <property type="entry name" value="Cysteine proteinases"/>
    <property type="match status" value="1"/>
</dbReference>
<dbReference type="AlphaFoldDB" id="A0A1B2I526"/>
<keyword evidence="4" id="KW-1185">Reference proteome</keyword>
<proteinExistence type="predicted"/>
<feature type="domain" description="Peptidase C39-like" evidence="2">
    <location>
        <begin position="76"/>
        <end position="213"/>
    </location>
</feature>
<dbReference type="STRING" id="1197717.BED41_08345"/>
<organism evidence="3 4">
    <name type="scientific">Cloacibacillus porcorum</name>
    <dbReference type="NCBI Taxonomy" id="1197717"/>
    <lineage>
        <taxon>Bacteria</taxon>
        <taxon>Thermotogati</taxon>
        <taxon>Synergistota</taxon>
        <taxon>Synergistia</taxon>
        <taxon>Synergistales</taxon>
        <taxon>Synergistaceae</taxon>
        <taxon>Cloacibacillus</taxon>
    </lineage>
</organism>
<dbReference type="KEGG" id="cpor:BED41_08345"/>
<accession>A0A1B2I526</accession>
<evidence type="ECO:0000259" key="2">
    <source>
        <dbReference type="Pfam" id="PF13529"/>
    </source>
</evidence>
<dbReference type="OrthoDB" id="27442at2"/>
<dbReference type="Proteomes" id="UP000093044">
    <property type="component" value="Chromosome"/>
</dbReference>
<gene>
    <name evidence="3" type="ORF">BED41_08345</name>
</gene>
<reference evidence="3" key="1">
    <citation type="submission" date="2016-08" db="EMBL/GenBank/DDBJ databases">
        <title>Complete genome of Cloacibacillus porcorum.</title>
        <authorList>
            <person name="Looft T."/>
            <person name="Bayles D.O."/>
            <person name="Alt D.P."/>
        </authorList>
    </citation>
    <scope>NUCLEOTIDE SEQUENCE [LARGE SCALE GENOMIC DNA]</scope>
    <source>
        <strain evidence="3">CL-84</strain>
    </source>
</reference>
<dbReference type="RefSeq" id="WP_066744796.1">
    <property type="nucleotide sequence ID" value="NZ_CAUFKJ010000026.1"/>
</dbReference>
<sequence length="256" mass="28629">MKKLQLNAVITALIICCTSAAGAAERVVPFPPELDTKSAGASSYNAAGDVKDSPYFPSKDYFTLTSSNKGLTILSGFPTYQQTTEVTCGPAAALTVLYYFGNKKYDEHMLSILMDTLHEPKKGGEMGTSTSGMVKFFKSIGWKVASSLDRPQGKSYDFENPQQFKDFVLKNLKEGVPVMVENMYWGGHWRVIIGYDTMGTEKTTDDVIIFMDSYDVLDHRQDGYAVQAAEGFFYTWKDMEYLPKGERVQQWLTARP</sequence>
<name>A0A1B2I526_9BACT</name>
<feature type="signal peptide" evidence="1">
    <location>
        <begin position="1"/>
        <end position="23"/>
    </location>
</feature>
<dbReference type="InterPro" id="IPR039564">
    <property type="entry name" value="Peptidase_C39-like"/>
</dbReference>
<dbReference type="EMBL" id="CP016757">
    <property type="protein sequence ID" value="ANZ45085.1"/>
    <property type="molecule type" value="Genomic_DNA"/>
</dbReference>
<evidence type="ECO:0000256" key="1">
    <source>
        <dbReference type="SAM" id="SignalP"/>
    </source>
</evidence>
<evidence type="ECO:0000313" key="4">
    <source>
        <dbReference type="Proteomes" id="UP000093044"/>
    </source>
</evidence>
<protein>
    <recommendedName>
        <fullName evidence="2">Peptidase C39-like domain-containing protein</fullName>
    </recommendedName>
</protein>
<evidence type="ECO:0000313" key="3">
    <source>
        <dbReference type="EMBL" id="ANZ45085.1"/>
    </source>
</evidence>
<feature type="chain" id="PRO_5008538911" description="Peptidase C39-like domain-containing protein" evidence="1">
    <location>
        <begin position="24"/>
        <end position="256"/>
    </location>
</feature>